<proteinExistence type="predicted"/>
<dbReference type="InterPro" id="IPR036770">
    <property type="entry name" value="Ankyrin_rpt-contain_sf"/>
</dbReference>
<dbReference type="Pfam" id="PF12796">
    <property type="entry name" value="Ank_2"/>
    <property type="match status" value="1"/>
</dbReference>
<dbReference type="Proteomes" id="UP000007797">
    <property type="component" value="Unassembled WGS sequence"/>
</dbReference>
<name>F4Q6X0_CACFS</name>
<protein>
    <recommendedName>
        <fullName evidence="3">Ankyrin repeat-containing protein</fullName>
    </recommendedName>
</protein>
<dbReference type="RefSeq" id="XP_004352605.1">
    <property type="nucleotide sequence ID" value="XM_004352553.1"/>
</dbReference>
<dbReference type="AlphaFoldDB" id="F4Q6X0"/>
<dbReference type="PANTHER" id="PTHR46586">
    <property type="entry name" value="ANKYRIN REPEAT-CONTAINING PROTEIN"/>
    <property type="match status" value="1"/>
</dbReference>
<evidence type="ECO:0000313" key="1">
    <source>
        <dbReference type="EMBL" id="EGG16152.1"/>
    </source>
</evidence>
<dbReference type="SMART" id="SM00248">
    <property type="entry name" value="ANK"/>
    <property type="match status" value="5"/>
</dbReference>
<dbReference type="OrthoDB" id="76773at2759"/>
<accession>F4Q6X0</accession>
<keyword evidence="2" id="KW-1185">Reference proteome</keyword>
<sequence>MNNNIYIITFIDVFRNVMTRNEIFQALARLDRFKRSSSSSINDIGEFYIKGKELRKSLEKMFVYGMDWKFISLSLHLPVKPFDDVVVNSLQSGLNKYVAHSNVTLDSIKKAIEWVGSFQPETDLLSRVASHSELDTLIHLSTQYPQCDTRGALDNAANRGKIDMVKWLHFNRSEPCSTFALDGASSVGSIKVVEFLHFNRSEGCTINALNSAIQNGHLDVIRFLMDNRSEGFSSHPIDEASKRGRLEVVKYLDTRLGSTIPRICSMAAMNISAKNGHLPIVEYLHLNRTEGCNFLAFNGAALNGHLNVLEYLVNNRKERPSANVMINAVLANRLDIVKYLDGIKVGTDYYKKSMDEACTRNYMEIVEFFHGTGTKCSKNAMVGASRNGHLGMVMWLHYNHGDDLLDVKSDAVDQAAESNHLEVVRFLLINRPSSTVSDSTRRLIQRSGYYTHIADFLNNHTTTAI</sequence>
<dbReference type="InterPro" id="IPR052050">
    <property type="entry name" value="SecEffector_AnkRepeat"/>
</dbReference>
<dbReference type="InterPro" id="IPR002110">
    <property type="entry name" value="Ankyrin_rpt"/>
</dbReference>
<dbReference type="SUPFAM" id="SSF48403">
    <property type="entry name" value="Ankyrin repeat"/>
    <property type="match status" value="1"/>
</dbReference>
<dbReference type="GeneID" id="14868227"/>
<dbReference type="KEGG" id="dfa:DFA_09177"/>
<evidence type="ECO:0000313" key="2">
    <source>
        <dbReference type="Proteomes" id="UP000007797"/>
    </source>
</evidence>
<dbReference type="Gene3D" id="1.25.40.20">
    <property type="entry name" value="Ankyrin repeat-containing domain"/>
    <property type="match status" value="1"/>
</dbReference>
<gene>
    <name evidence="1" type="ORF">DFA_09177</name>
</gene>
<dbReference type="EMBL" id="GL883024">
    <property type="protein sequence ID" value="EGG16152.1"/>
    <property type="molecule type" value="Genomic_DNA"/>
</dbReference>
<dbReference type="PANTHER" id="PTHR46586:SF3">
    <property type="entry name" value="ANKYRIN REPEAT-CONTAINING PROTEIN"/>
    <property type="match status" value="1"/>
</dbReference>
<organism evidence="1 2">
    <name type="scientific">Cavenderia fasciculata</name>
    <name type="common">Slime mold</name>
    <name type="synonym">Dictyostelium fasciculatum</name>
    <dbReference type="NCBI Taxonomy" id="261658"/>
    <lineage>
        <taxon>Eukaryota</taxon>
        <taxon>Amoebozoa</taxon>
        <taxon>Evosea</taxon>
        <taxon>Eumycetozoa</taxon>
        <taxon>Dictyostelia</taxon>
        <taxon>Acytosteliales</taxon>
        <taxon>Cavenderiaceae</taxon>
        <taxon>Cavenderia</taxon>
    </lineage>
</organism>
<evidence type="ECO:0008006" key="3">
    <source>
        <dbReference type="Google" id="ProtNLM"/>
    </source>
</evidence>
<reference evidence="2" key="1">
    <citation type="journal article" date="2011" name="Genome Res.">
        <title>Phylogeny-wide analysis of social amoeba genomes highlights ancient origins for complex intercellular communication.</title>
        <authorList>
            <person name="Heidel A.J."/>
            <person name="Lawal H.M."/>
            <person name="Felder M."/>
            <person name="Schilde C."/>
            <person name="Helps N.R."/>
            <person name="Tunggal B."/>
            <person name="Rivero F."/>
            <person name="John U."/>
            <person name="Schleicher M."/>
            <person name="Eichinger L."/>
            <person name="Platzer M."/>
            <person name="Noegel A.A."/>
            <person name="Schaap P."/>
            <person name="Gloeckner G."/>
        </authorList>
    </citation>
    <scope>NUCLEOTIDE SEQUENCE [LARGE SCALE GENOMIC DNA]</scope>
    <source>
        <strain evidence="2">SH3</strain>
    </source>
</reference>
<dbReference type="STRING" id="1054147.F4Q6X0"/>